<evidence type="ECO:0000256" key="3">
    <source>
        <dbReference type="ARBA" id="ARBA00022723"/>
    </source>
</evidence>
<feature type="domain" description="PHD-type" evidence="15">
    <location>
        <begin position="61"/>
        <end position="196"/>
    </location>
</feature>
<feature type="region of interest" description="Disordered" evidence="14">
    <location>
        <begin position="396"/>
        <end position="515"/>
    </location>
</feature>
<feature type="compositionally biased region" description="Basic residues" evidence="14">
    <location>
        <begin position="758"/>
        <end position="776"/>
    </location>
</feature>
<dbReference type="PROSITE" id="PS51533">
    <property type="entry name" value="ADD"/>
    <property type="match status" value="1"/>
</dbReference>
<dbReference type="InterPro" id="IPR011011">
    <property type="entry name" value="Znf_FYVE_PHD"/>
</dbReference>
<comment type="similarity">
    <text evidence="2">Belongs to the SNF2/RAD54 helicase family.</text>
</comment>
<feature type="compositionally biased region" description="Basic residues" evidence="14">
    <location>
        <begin position="724"/>
        <end position="736"/>
    </location>
</feature>
<feature type="compositionally biased region" description="Low complexity" evidence="14">
    <location>
        <begin position="608"/>
        <end position="620"/>
    </location>
</feature>
<dbReference type="GO" id="GO:0006338">
    <property type="term" value="P:chromatin remodeling"/>
    <property type="evidence" value="ECO:0007669"/>
    <property type="project" value="TreeGrafter"/>
</dbReference>
<dbReference type="SUPFAM" id="SSF57903">
    <property type="entry name" value="FYVE/PHD zinc finger"/>
    <property type="match status" value="1"/>
</dbReference>
<sequence length="837" mass="94193">MNGVKEESQDPLTGQTMSSKETCEKNSTEKIKNSDSTYAESDPVIEIPSLTGNQEIRRSQITNSDIKALVVRCTSCTQQINHFEPDKVRKHRRLNVIICKDCEAFYGCSDFSQDENGYYNYCTWCGNGGKLYLCDDCPNGFCSTCVRRNFGRAEVSKMNRDGWKCYLCNPKKLKQKELFYELIKSFSIKESIKKEKKLSLCTADNKNLMASKSWMTTAFDRTDDENKDFQKKINKLRNIETSHSKSLKHIVKKFEQLIVNHNSELKKIMKALLQQYSVFVNSKLKIDTANEQLESANCKKDENINVIDLTKDIESKDMDSKSNEDISILKVNETNEDVCLQEADGDKNNTSLRQDKSAEENASVEDSVLNSVAANEKTEVLDVNLKAKMALLDDSDSESYRKGNILSVSPSKSNDSENKLLKNDNKDNSKISVSNTSGAEKKSEVLDSDSDSKFEDDDDDDDKADEDFSPSAFESDKVIPNKKSKKKVHQKLKHLGSDKAISSSDEGSSSEKSVVKYKHERKVRKIISNIPDYDDPKLKLNAVVLVQKCDNILNGETSIKLKIDKIAELEKLVDRLCKSPVRSRKGSKGIKHTPLKERNFKAKRKLSESSSSISLSSSDESVTEKREKKHLGIPKKSDGPVDPNVLAKNELLQSDSESDALSSGSDVVKKKKAKKVSKSKTKSEEDSSDDFQPRRKKYCKLLREPVSLKDDESDTGEKNAGDKKKIKKDASKKRKQDSKESSSSNETSASESENDGSRKRKKNASKNTSKRQRIKKPAVSGSESDAEVIPGFQDTPSGKGRKNIKKIISEKNLAQETKEAQLEESERKKRVQERQKL</sequence>
<reference evidence="16 17" key="1">
    <citation type="submission" date="2013-11" db="EMBL/GenBank/DDBJ databases">
        <title>Genome sequencing of Stegodyphus mimosarum.</title>
        <authorList>
            <person name="Bechsgaard J."/>
        </authorList>
    </citation>
    <scope>NUCLEOTIDE SEQUENCE [LARGE SCALE GENOMIC DNA]</scope>
</reference>
<feature type="compositionally biased region" description="Basic and acidic residues" evidence="14">
    <location>
        <begin position="439"/>
        <end position="453"/>
    </location>
</feature>
<feature type="region of interest" description="Disordered" evidence="14">
    <location>
        <begin position="342"/>
        <end position="364"/>
    </location>
</feature>
<dbReference type="STRING" id="407821.A0A087SY18"/>
<name>A0A087SY18_STEMI</name>
<keyword evidence="7" id="KW-0378">Hydrolase</keyword>
<dbReference type="Proteomes" id="UP000054359">
    <property type="component" value="Unassembled WGS sequence"/>
</dbReference>
<evidence type="ECO:0000313" key="17">
    <source>
        <dbReference type="Proteomes" id="UP000054359"/>
    </source>
</evidence>
<dbReference type="GO" id="GO:0003678">
    <property type="term" value="F:DNA helicase activity"/>
    <property type="evidence" value="ECO:0007669"/>
    <property type="project" value="UniProtKB-EC"/>
</dbReference>
<evidence type="ECO:0000256" key="8">
    <source>
        <dbReference type="ARBA" id="ARBA00022833"/>
    </source>
</evidence>
<dbReference type="PANTHER" id="PTHR46357:SF1">
    <property type="entry name" value="TRANSCRIPTIONAL REGULATOR ATRX"/>
    <property type="match status" value="1"/>
</dbReference>
<keyword evidence="12" id="KW-0539">Nucleus</keyword>
<dbReference type="CDD" id="cd11726">
    <property type="entry name" value="ADDz_ATRX"/>
    <property type="match status" value="1"/>
</dbReference>
<dbReference type="GO" id="GO:0006281">
    <property type="term" value="P:DNA repair"/>
    <property type="evidence" value="ECO:0007669"/>
    <property type="project" value="UniProtKB-KW"/>
</dbReference>
<keyword evidence="11" id="KW-0234">DNA repair</keyword>
<evidence type="ECO:0000256" key="11">
    <source>
        <dbReference type="ARBA" id="ARBA00023204"/>
    </source>
</evidence>
<dbReference type="Pfam" id="PF17981">
    <property type="entry name" value="ADD_ATRX"/>
    <property type="match status" value="1"/>
</dbReference>
<dbReference type="GO" id="GO:0008270">
    <property type="term" value="F:zinc ion binding"/>
    <property type="evidence" value="ECO:0007669"/>
    <property type="project" value="UniProtKB-KW"/>
</dbReference>
<keyword evidence="8" id="KW-0862">Zinc</keyword>
<keyword evidence="9" id="KW-0067">ATP-binding</keyword>
<evidence type="ECO:0000259" key="15">
    <source>
        <dbReference type="PROSITE" id="PS51533"/>
    </source>
</evidence>
<evidence type="ECO:0000256" key="7">
    <source>
        <dbReference type="ARBA" id="ARBA00022801"/>
    </source>
</evidence>
<evidence type="ECO:0000256" key="14">
    <source>
        <dbReference type="SAM" id="MobiDB-lite"/>
    </source>
</evidence>
<feature type="compositionally biased region" description="Basic and acidic residues" evidence="14">
    <location>
        <begin position="414"/>
        <end position="429"/>
    </location>
</feature>
<feature type="compositionally biased region" description="Low complexity" evidence="14">
    <location>
        <begin position="498"/>
        <end position="512"/>
    </location>
</feature>
<dbReference type="Gene3D" id="3.30.40.10">
    <property type="entry name" value="Zinc/RING finger domain, C3HC4 (zinc finger)"/>
    <property type="match status" value="1"/>
</dbReference>
<accession>A0A087SY18</accession>
<feature type="compositionally biased region" description="Basic residues" evidence="14">
    <location>
        <begin position="581"/>
        <end position="593"/>
    </location>
</feature>
<feature type="compositionally biased region" description="Basic and acidic residues" evidence="14">
    <location>
        <begin position="21"/>
        <end position="33"/>
    </location>
</feature>
<evidence type="ECO:0000313" key="16">
    <source>
        <dbReference type="EMBL" id="KFM57757.1"/>
    </source>
</evidence>
<dbReference type="InterPro" id="IPR025766">
    <property type="entry name" value="ADD"/>
</dbReference>
<dbReference type="PANTHER" id="PTHR46357">
    <property type="entry name" value="TRANSCRIPTIONAL REGULATOR ATRX"/>
    <property type="match status" value="1"/>
</dbReference>
<feature type="region of interest" description="Disordered" evidence="14">
    <location>
        <begin position="580"/>
        <end position="837"/>
    </location>
</feature>
<dbReference type="GO" id="GO:0005721">
    <property type="term" value="C:pericentric heterochromatin"/>
    <property type="evidence" value="ECO:0007669"/>
    <property type="project" value="TreeGrafter"/>
</dbReference>
<feature type="region of interest" description="Disordered" evidence="14">
    <location>
        <begin position="1"/>
        <end position="44"/>
    </location>
</feature>
<dbReference type="GO" id="GO:0010468">
    <property type="term" value="P:regulation of gene expression"/>
    <property type="evidence" value="ECO:0007669"/>
    <property type="project" value="UniProtKB-ARBA"/>
</dbReference>
<feature type="compositionally biased region" description="Basic residues" evidence="14">
    <location>
        <begin position="669"/>
        <end position="680"/>
    </location>
</feature>
<protein>
    <submittedName>
        <fullName evidence="16">Transcriptional regulator ATRX</fullName>
    </submittedName>
</protein>
<dbReference type="AlphaFoldDB" id="A0A087SY18"/>
<dbReference type="InterPro" id="IPR052131">
    <property type="entry name" value="ATRX_domain-containing"/>
</dbReference>
<evidence type="ECO:0000256" key="13">
    <source>
        <dbReference type="ARBA" id="ARBA00047995"/>
    </source>
</evidence>
<keyword evidence="17" id="KW-1185">Reference proteome</keyword>
<feature type="compositionally biased region" description="Low complexity" evidence="14">
    <location>
        <begin position="651"/>
        <end position="666"/>
    </location>
</feature>
<evidence type="ECO:0000256" key="10">
    <source>
        <dbReference type="ARBA" id="ARBA00023125"/>
    </source>
</evidence>
<evidence type="ECO:0000256" key="12">
    <source>
        <dbReference type="ARBA" id="ARBA00023242"/>
    </source>
</evidence>
<dbReference type="GO" id="GO:0031490">
    <property type="term" value="F:chromatin DNA binding"/>
    <property type="evidence" value="ECO:0007669"/>
    <property type="project" value="TreeGrafter"/>
</dbReference>
<feature type="compositionally biased region" description="Polar residues" evidence="14">
    <location>
        <begin position="10"/>
        <end position="20"/>
    </location>
</feature>
<feature type="compositionally biased region" description="Basic and acidic residues" evidence="14">
    <location>
        <begin position="816"/>
        <end position="837"/>
    </location>
</feature>
<proteinExistence type="inferred from homology"/>
<keyword evidence="3" id="KW-0479">Metal-binding</keyword>
<dbReference type="GO" id="GO:0005634">
    <property type="term" value="C:nucleus"/>
    <property type="evidence" value="ECO:0007669"/>
    <property type="project" value="UniProtKB-SubCell"/>
</dbReference>
<evidence type="ECO:0000256" key="5">
    <source>
        <dbReference type="ARBA" id="ARBA00022763"/>
    </source>
</evidence>
<evidence type="ECO:0000256" key="9">
    <source>
        <dbReference type="ARBA" id="ARBA00022840"/>
    </source>
</evidence>
<feature type="compositionally biased region" description="Basic and acidic residues" evidence="14">
    <location>
        <begin position="701"/>
        <end position="723"/>
    </location>
</feature>
<evidence type="ECO:0000256" key="6">
    <source>
        <dbReference type="ARBA" id="ARBA00022771"/>
    </source>
</evidence>
<feature type="non-terminal residue" evidence="16">
    <location>
        <position position="837"/>
    </location>
</feature>
<evidence type="ECO:0000256" key="1">
    <source>
        <dbReference type="ARBA" id="ARBA00004123"/>
    </source>
</evidence>
<comment type="subcellular location">
    <subcellularLocation>
        <location evidence="1">Nucleus</location>
    </subcellularLocation>
</comment>
<feature type="compositionally biased region" description="Acidic residues" evidence="14">
    <location>
        <begin position="454"/>
        <end position="468"/>
    </location>
</feature>
<feature type="compositionally biased region" description="Basic residues" evidence="14">
    <location>
        <begin position="480"/>
        <end position="494"/>
    </location>
</feature>
<evidence type="ECO:0000256" key="4">
    <source>
        <dbReference type="ARBA" id="ARBA00022741"/>
    </source>
</evidence>
<dbReference type="GO" id="GO:0005524">
    <property type="term" value="F:ATP binding"/>
    <property type="evidence" value="ECO:0007669"/>
    <property type="project" value="UniProtKB-KW"/>
</dbReference>
<keyword evidence="10" id="KW-0238">DNA-binding</keyword>
<feature type="compositionally biased region" description="Low complexity" evidence="14">
    <location>
        <begin position="741"/>
        <end position="751"/>
    </location>
</feature>
<keyword evidence="6" id="KW-0863">Zinc-finger</keyword>
<dbReference type="EMBL" id="KK112480">
    <property type="protein sequence ID" value="KFM57757.1"/>
    <property type="molecule type" value="Genomic_DNA"/>
</dbReference>
<dbReference type="OrthoDB" id="6286493at2759"/>
<comment type="catalytic activity">
    <reaction evidence="13">
        <text>ATP + H2O = ADP + phosphate + H(+)</text>
        <dbReference type="Rhea" id="RHEA:13065"/>
        <dbReference type="ChEBI" id="CHEBI:15377"/>
        <dbReference type="ChEBI" id="CHEBI:15378"/>
        <dbReference type="ChEBI" id="CHEBI:30616"/>
        <dbReference type="ChEBI" id="CHEBI:43474"/>
        <dbReference type="ChEBI" id="CHEBI:456216"/>
        <dbReference type="EC" id="3.6.4.12"/>
    </reaction>
</comment>
<gene>
    <name evidence="16" type="ORF">X975_16620</name>
</gene>
<dbReference type="GO" id="GO:0031297">
    <property type="term" value="P:replication fork processing"/>
    <property type="evidence" value="ECO:0007669"/>
    <property type="project" value="TreeGrafter"/>
</dbReference>
<organism evidence="16 17">
    <name type="scientific">Stegodyphus mimosarum</name>
    <name type="common">African social velvet spider</name>
    <dbReference type="NCBI Taxonomy" id="407821"/>
    <lineage>
        <taxon>Eukaryota</taxon>
        <taxon>Metazoa</taxon>
        <taxon>Ecdysozoa</taxon>
        <taxon>Arthropoda</taxon>
        <taxon>Chelicerata</taxon>
        <taxon>Arachnida</taxon>
        <taxon>Araneae</taxon>
        <taxon>Araneomorphae</taxon>
        <taxon>Entelegynae</taxon>
        <taxon>Eresoidea</taxon>
        <taxon>Eresidae</taxon>
        <taxon>Stegodyphus</taxon>
    </lineage>
</organism>
<dbReference type="InterPro" id="IPR041430">
    <property type="entry name" value="ADD_ATRX"/>
</dbReference>
<keyword evidence="5" id="KW-0227">DNA damage</keyword>
<dbReference type="InterPro" id="IPR013083">
    <property type="entry name" value="Znf_RING/FYVE/PHD"/>
</dbReference>
<keyword evidence="4" id="KW-0547">Nucleotide-binding</keyword>
<dbReference type="GO" id="GO:0016787">
    <property type="term" value="F:hydrolase activity"/>
    <property type="evidence" value="ECO:0007669"/>
    <property type="project" value="UniProtKB-KW"/>
</dbReference>
<evidence type="ECO:0000256" key="2">
    <source>
        <dbReference type="ARBA" id="ARBA00007025"/>
    </source>
</evidence>